<reference evidence="3 4" key="2">
    <citation type="journal article" date="2022" name="Mar. Drugs">
        <title>Bioassay-Guided Fractionation Leads to the Detection of Cholic Acid Generated by the Rare Thalassomonas sp.</title>
        <authorList>
            <person name="Pheiffer F."/>
            <person name="Schneider Y.K."/>
            <person name="Hansen E.H."/>
            <person name="Andersen J.H."/>
            <person name="Isaksson J."/>
            <person name="Busche T."/>
            <person name="R C."/>
            <person name="Kalinowski J."/>
            <person name="Zyl L.V."/>
            <person name="Trindade M."/>
        </authorList>
    </citation>
    <scope>NUCLEOTIDE SEQUENCE [LARGE SCALE GENOMIC DNA]</scope>
    <source>
        <strain evidence="3 4">XOM25</strain>
    </source>
</reference>
<dbReference type="InterPro" id="IPR011055">
    <property type="entry name" value="Dup_hybrid_motif"/>
</dbReference>
<evidence type="ECO:0000259" key="2">
    <source>
        <dbReference type="Pfam" id="PF01551"/>
    </source>
</evidence>
<reference evidence="3 4" key="1">
    <citation type="journal article" date="2015" name="Genome Announc.">
        <title>Draft Genome Sequences of Marine Isolates of Thalassomonas viridans and Thalassomonas actiniarum.</title>
        <authorList>
            <person name="Olonade I."/>
            <person name="van Zyl L.J."/>
            <person name="Trindade M."/>
        </authorList>
    </citation>
    <scope>NUCLEOTIDE SEQUENCE [LARGE SCALE GENOMIC DNA]</scope>
    <source>
        <strain evidence="3 4">XOM25</strain>
    </source>
</reference>
<proteinExistence type="predicted"/>
<evidence type="ECO:0000313" key="3">
    <source>
        <dbReference type="EMBL" id="WDE04994.1"/>
    </source>
</evidence>
<keyword evidence="1" id="KW-0175">Coiled coil</keyword>
<dbReference type="PANTHER" id="PTHR21666">
    <property type="entry name" value="PEPTIDASE-RELATED"/>
    <property type="match status" value="1"/>
</dbReference>
<dbReference type="GO" id="GO:0004222">
    <property type="term" value="F:metalloendopeptidase activity"/>
    <property type="evidence" value="ECO:0007669"/>
    <property type="project" value="TreeGrafter"/>
</dbReference>
<dbReference type="EMBL" id="CP059733">
    <property type="protein sequence ID" value="WDE04994.1"/>
    <property type="molecule type" value="Genomic_DNA"/>
</dbReference>
<accession>A0AAF0C9M2</accession>
<dbReference type="PANTHER" id="PTHR21666:SF270">
    <property type="entry name" value="MUREIN HYDROLASE ACTIVATOR ENVC"/>
    <property type="match status" value="1"/>
</dbReference>
<organism evidence="3 4">
    <name type="scientific">Thalassomonas viridans</name>
    <dbReference type="NCBI Taxonomy" id="137584"/>
    <lineage>
        <taxon>Bacteria</taxon>
        <taxon>Pseudomonadati</taxon>
        <taxon>Pseudomonadota</taxon>
        <taxon>Gammaproteobacteria</taxon>
        <taxon>Alteromonadales</taxon>
        <taxon>Colwelliaceae</taxon>
        <taxon>Thalassomonas</taxon>
    </lineage>
</organism>
<keyword evidence="4" id="KW-1185">Reference proteome</keyword>
<dbReference type="Gene3D" id="2.70.70.10">
    <property type="entry name" value="Glucose Permease (Domain IIA)"/>
    <property type="match status" value="1"/>
</dbReference>
<feature type="coiled-coil region" evidence="1">
    <location>
        <begin position="208"/>
        <end position="245"/>
    </location>
</feature>
<dbReference type="CDD" id="cd12797">
    <property type="entry name" value="M23_peptidase"/>
    <property type="match status" value="1"/>
</dbReference>
<dbReference type="InterPro" id="IPR050570">
    <property type="entry name" value="Cell_wall_metabolism_enzyme"/>
</dbReference>
<dbReference type="AlphaFoldDB" id="A0AAF0C9M2"/>
<dbReference type="Proteomes" id="UP000032352">
    <property type="component" value="Chromosome"/>
</dbReference>
<dbReference type="RefSeq" id="WP_053046929.1">
    <property type="nucleotide sequence ID" value="NZ_CP059733.1"/>
</dbReference>
<dbReference type="InterPro" id="IPR016047">
    <property type="entry name" value="M23ase_b-sheet_dom"/>
</dbReference>
<dbReference type="FunFam" id="2.70.70.10:FF:000003">
    <property type="entry name" value="Murein hydrolase activator EnvC"/>
    <property type="match status" value="1"/>
</dbReference>
<dbReference type="SUPFAM" id="SSF51261">
    <property type="entry name" value="Duplicated hybrid motif"/>
    <property type="match status" value="1"/>
</dbReference>
<feature type="domain" description="M23ase beta-sheet core" evidence="2">
    <location>
        <begin position="281"/>
        <end position="374"/>
    </location>
</feature>
<feature type="coiled-coil region" evidence="1">
    <location>
        <begin position="36"/>
        <end position="112"/>
    </location>
</feature>
<evidence type="ECO:0000313" key="4">
    <source>
        <dbReference type="Proteomes" id="UP000032352"/>
    </source>
</evidence>
<protein>
    <submittedName>
        <fullName evidence="3">Peptidoglycan DD-metalloendopeptidase family protein</fullName>
    </submittedName>
</protein>
<dbReference type="Gene3D" id="6.10.250.3150">
    <property type="match status" value="1"/>
</dbReference>
<dbReference type="Pfam" id="PF01551">
    <property type="entry name" value="Peptidase_M23"/>
    <property type="match status" value="1"/>
</dbReference>
<sequence length="379" mass="42793">MPYALPLIVALVAYTLSGTLLMAAENGGEQDPNQQLSQIQQAIAEQKSAIEAKNKERARLEQQLKQDDLAVAGIARAINDTAKDYQQTQKKLNELAKQKTELTRQKARQEELLAHQLRTVYSTGHHDYLKLLLNQEQTTKVQRTLSYYQYINDARIQEIERFQSTLSSLLQITTEHQEHSNKLLALQQTQKQQQLTLQENKQKRKQTLTALKSQLLSNQQQLAKLEAEEANLVQALKELEKLVKAETSLNGLGQLKRKLSWPVKGKILHSFGSKKQGYLKWKGVLLSAPIGRQVQTIHNGTVLFSDWLKGYGLVTVVDHGNGYMSLYGHNQTLLKNVGDRVETGEVIALVGQSGGQNSPGLYFEVRHRGQAKNPKLWCR</sequence>
<evidence type="ECO:0000256" key="1">
    <source>
        <dbReference type="SAM" id="Coils"/>
    </source>
</evidence>
<dbReference type="KEGG" id="tvd:SG34_027445"/>
<gene>
    <name evidence="3" type="ORF">SG34_027445</name>
</gene>
<name>A0AAF0C9M2_9GAMM</name>